<gene>
    <name evidence="1" type="ORF">FKW44_018899</name>
</gene>
<organism evidence="1 2">
    <name type="scientific">Caligus rogercresseyi</name>
    <name type="common">Sea louse</name>
    <dbReference type="NCBI Taxonomy" id="217165"/>
    <lineage>
        <taxon>Eukaryota</taxon>
        <taxon>Metazoa</taxon>
        <taxon>Ecdysozoa</taxon>
        <taxon>Arthropoda</taxon>
        <taxon>Crustacea</taxon>
        <taxon>Multicrustacea</taxon>
        <taxon>Hexanauplia</taxon>
        <taxon>Copepoda</taxon>
        <taxon>Siphonostomatoida</taxon>
        <taxon>Caligidae</taxon>
        <taxon>Caligus</taxon>
    </lineage>
</organism>
<dbReference type="AlphaFoldDB" id="A0A7T8GVN9"/>
<keyword evidence="2" id="KW-1185">Reference proteome</keyword>
<evidence type="ECO:0000313" key="2">
    <source>
        <dbReference type="Proteomes" id="UP000595437"/>
    </source>
</evidence>
<dbReference type="Proteomes" id="UP000595437">
    <property type="component" value="Chromosome 13"/>
</dbReference>
<sequence length="87" mass="9188">ERESLMVLNTDSGVVGCGGGGAGSDKNRNPKLKNTKQASIIESILGPAFSSNSLHRNTSVATSLAFEDQSLCDEFIFGTSSIRRPLT</sequence>
<dbReference type="EMBL" id="CP045902">
    <property type="protein sequence ID" value="QQP38346.1"/>
    <property type="molecule type" value="Genomic_DNA"/>
</dbReference>
<protein>
    <submittedName>
        <fullName evidence="1">Uncharacterized protein</fullName>
    </submittedName>
</protein>
<name>A0A7T8GVN9_CALRO</name>
<evidence type="ECO:0000313" key="1">
    <source>
        <dbReference type="EMBL" id="QQP38346.1"/>
    </source>
</evidence>
<reference evidence="2" key="1">
    <citation type="submission" date="2021-01" db="EMBL/GenBank/DDBJ databases">
        <title>Caligus Genome Assembly.</title>
        <authorList>
            <person name="Gallardo-Escarate C."/>
        </authorList>
    </citation>
    <scope>NUCLEOTIDE SEQUENCE [LARGE SCALE GENOMIC DNA]</scope>
</reference>
<accession>A0A7T8GVN9</accession>
<proteinExistence type="predicted"/>
<feature type="non-terminal residue" evidence="1">
    <location>
        <position position="1"/>
    </location>
</feature>